<comment type="caution">
    <text evidence="3">The sequence shown here is derived from an EMBL/GenBank/DDBJ whole genome shotgun (WGS) entry which is preliminary data.</text>
</comment>
<accession>A0AA40E2P0</accession>
<dbReference type="InterPro" id="IPR006674">
    <property type="entry name" value="HD_domain"/>
</dbReference>
<reference evidence="3" key="1">
    <citation type="submission" date="2023-06" db="EMBL/GenBank/DDBJ databases">
        <title>Genome-scale phylogeny and comparative genomics of the fungal order Sordariales.</title>
        <authorList>
            <consortium name="Lawrence Berkeley National Laboratory"/>
            <person name="Hensen N."/>
            <person name="Bonometti L."/>
            <person name="Westerberg I."/>
            <person name="Brannstrom I.O."/>
            <person name="Guillou S."/>
            <person name="Cros-Aarteil S."/>
            <person name="Calhoun S."/>
            <person name="Haridas S."/>
            <person name="Kuo A."/>
            <person name="Mondo S."/>
            <person name="Pangilinan J."/>
            <person name="Riley R."/>
            <person name="Labutti K."/>
            <person name="Andreopoulos B."/>
            <person name="Lipzen A."/>
            <person name="Chen C."/>
            <person name="Yanf M."/>
            <person name="Daum C."/>
            <person name="Ng V."/>
            <person name="Clum A."/>
            <person name="Steindorff A."/>
            <person name="Ohm R."/>
            <person name="Martin F."/>
            <person name="Silar P."/>
            <person name="Natvig D."/>
            <person name="Lalanne C."/>
            <person name="Gautier V."/>
            <person name="Ament-Velasquez S.L."/>
            <person name="Kruys A."/>
            <person name="Hutchinson M.I."/>
            <person name="Powell A.J."/>
            <person name="Barry K."/>
            <person name="Miller A.N."/>
            <person name="Grigoriev I.V."/>
            <person name="Debuchy R."/>
            <person name="Gladieux P."/>
            <person name="Thoren M.H."/>
            <person name="Johannesson H."/>
        </authorList>
    </citation>
    <scope>NUCLEOTIDE SEQUENCE</scope>
    <source>
        <strain evidence="3">SMH4607-1</strain>
    </source>
</reference>
<dbReference type="Gene3D" id="1.10.3210.10">
    <property type="entry name" value="Hypothetical protein af1432"/>
    <property type="match status" value="1"/>
</dbReference>
<organism evidence="3 4">
    <name type="scientific">Lasiosphaeris hirsuta</name>
    <dbReference type="NCBI Taxonomy" id="260670"/>
    <lineage>
        <taxon>Eukaryota</taxon>
        <taxon>Fungi</taxon>
        <taxon>Dikarya</taxon>
        <taxon>Ascomycota</taxon>
        <taxon>Pezizomycotina</taxon>
        <taxon>Sordariomycetes</taxon>
        <taxon>Sordariomycetidae</taxon>
        <taxon>Sordariales</taxon>
        <taxon>Lasiosphaeriaceae</taxon>
        <taxon>Lasiosphaeris</taxon>
    </lineage>
</organism>
<evidence type="ECO:0000313" key="4">
    <source>
        <dbReference type="Proteomes" id="UP001172102"/>
    </source>
</evidence>
<gene>
    <name evidence="3" type="ORF">B0H67DRAFT_481351</name>
</gene>
<dbReference type="Pfam" id="PF01966">
    <property type="entry name" value="HD"/>
    <property type="match status" value="1"/>
</dbReference>
<feature type="chain" id="PRO_5041328164" description="HD domain-containing protein" evidence="1">
    <location>
        <begin position="19"/>
        <end position="267"/>
    </location>
</feature>
<feature type="domain" description="HD" evidence="2">
    <location>
        <begin position="76"/>
        <end position="175"/>
    </location>
</feature>
<dbReference type="SUPFAM" id="SSF109604">
    <property type="entry name" value="HD-domain/PDEase-like"/>
    <property type="match status" value="1"/>
</dbReference>
<dbReference type="InterPro" id="IPR003607">
    <property type="entry name" value="HD/PDEase_dom"/>
</dbReference>
<keyword evidence="1" id="KW-0732">Signal</keyword>
<feature type="signal peptide" evidence="1">
    <location>
        <begin position="1"/>
        <end position="18"/>
    </location>
</feature>
<evidence type="ECO:0000313" key="3">
    <source>
        <dbReference type="EMBL" id="KAK0724850.1"/>
    </source>
</evidence>
<dbReference type="EMBL" id="JAUKUA010000002">
    <property type="protein sequence ID" value="KAK0724850.1"/>
    <property type="molecule type" value="Genomic_DNA"/>
</dbReference>
<evidence type="ECO:0000256" key="1">
    <source>
        <dbReference type="SAM" id="SignalP"/>
    </source>
</evidence>
<dbReference type="PANTHER" id="PTHR35569:SF1">
    <property type="entry name" value="CYANAMIDE HYDRATASE DDI2-RELATED"/>
    <property type="match status" value="1"/>
</dbReference>
<protein>
    <recommendedName>
        <fullName evidence="2">HD domain-containing protein</fullName>
    </recommendedName>
</protein>
<dbReference type="AlphaFoldDB" id="A0AA40E2P0"/>
<dbReference type="Proteomes" id="UP001172102">
    <property type="component" value="Unassembled WGS sequence"/>
</dbReference>
<evidence type="ECO:0000259" key="2">
    <source>
        <dbReference type="Pfam" id="PF01966"/>
    </source>
</evidence>
<dbReference type="CDD" id="cd00077">
    <property type="entry name" value="HDc"/>
    <property type="match status" value="1"/>
</dbReference>
<name>A0AA40E2P0_9PEZI</name>
<sequence>MVGLTYLLNLLLPALTLAHDHALTNNDDPLDPLSFRSAPVPSPPLPRRTLAGVSVVDTPLVRAAQAYARAHGADFVYAHIMRSWLFGALIASHDAGLRSAVDEEVLAVAALLHDLGWDRAPGSEIVSAERRFEVDGAVAARRFIRGREEDGQAWEERRVQLVWDAIALHTERSIAFYKELEVQVVSKGIEMDFFGPGLGVTEAEYTAIVAEFPKTGFKNGFNDTIVWLCQSKPDSTINTWMQPWGERYVEGYEVEGKAPIDFLLSGL</sequence>
<dbReference type="PANTHER" id="PTHR35569">
    <property type="entry name" value="CYANAMIDE HYDRATASE DDI2-RELATED"/>
    <property type="match status" value="1"/>
</dbReference>
<proteinExistence type="predicted"/>
<keyword evidence="4" id="KW-1185">Reference proteome</keyword>